<dbReference type="Proteomes" id="UP000261620">
    <property type="component" value="Unplaced"/>
</dbReference>
<dbReference type="InterPro" id="IPR024317">
    <property type="entry name" value="Dynein_heavy_chain_D4_dom"/>
</dbReference>
<proteinExistence type="inferred from homology"/>
<comment type="subcellular location">
    <subcellularLocation>
        <location evidence="1">Cell projection</location>
        <location evidence="1">Cilium</location>
        <location evidence="1">Flagellum</location>
    </subcellularLocation>
    <subcellularLocation>
        <location evidence="2">Cytoplasm</location>
        <location evidence="2">Cytoskeleton</location>
        <location evidence="2">Cilium axoneme</location>
    </subcellularLocation>
</comment>
<feature type="coiled-coil region" evidence="22">
    <location>
        <begin position="2762"/>
        <end position="2827"/>
    </location>
</feature>
<dbReference type="FunFam" id="3.40.50.300:FF:000362">
    <property type="entry name" value="Dynein, axonemal, heavy chain 6"/>
    <property type="match status" value="1"/>
</dbReference>
<evidence type="ECO:0000256" key="19">
    <source>
        <dbReference type="ARBA" id="ARBA00071816"/>
    </source>
</evidence>
<dbReference type="FunFam" id="1.10.8.1220:FF:000001">
    <property type="entry name" value="Dynein axonemal heavy chain 5"/>
    <property type="match status" value="1"/>
</dbReference>
<dbReference type="Pfam" id="PF18199">
    <property type="entry name" value="Dynein_C"/>
    <property type="match status" value="1"/>
</dbReference>
<organism evidence="24 25">
    <name type="scientific">Mola mola</name>
    <name type="common">Ocean sunfish</name>
    <name type="synonym">Tetraodon mola</name>
    <dbReference type="NCBI Taxonomy" id="94237"/>
    <lineage>
        <taxon>Eukaryota</taxon>
        <taxon>Metazoa</taxon>
        <taxon>Chordata</taxon>
        <taxon>Craniata</taxon>
        <taxon>Vertebrata</taxon>
        <taxon>Euteleostomi</taxon>
        <taxon>Actinopterygii</taxon>
        <taxon>Neopterygii</taxon>
        <taxon>Teleostei</taxon>
        <taxon>Neoteleostei</taxon>
        <taxon>Acanthomorphata</taxon>
        <taxon>Eupercaria</taxon>
        <taxon>Tetraodontiformes</taxon>
        <taxon>Molidae</taxon>
        <taxon>Mola</taxon>
    </lineage>
</organism>
<dbReference type="GO" id="GO:0045505">
    <property type="term" value="F:dynein intermediate chain binding"/>
    <property type="evidence" value="ECO:0007669"/>
    <property type="project" value="InterPro"/>
</dbReference>
<keyword evidence="11" id="KW-0243">Dynein</keyword>
<evidence type="ECO:0000256" key="1">
    <source>
        <dbReference type="ARBA" id="ARBA00004230"/>
    </source>
</evidence>
<dbReference type="Pfam" id="PF12780">
    <property type="entry name" value="AAA_8"/>
    <property type="match status" value="1"/>
</dbReference>
<name>A0A3Q3WQP5_MOLML</name>
<keyword evidence="25" id="KW-1185">Reference proteome</keyword>
<dbReference type="GO" id="GO:0008569">
    <property type="term" value="F:minus-end-directed microtubule motor activity"/>
    <property type="evidence" value="ECO:0007669"/>
    <property type="project" value="InterPro"/>
</dbReference>
<keyword evidence="14" id="KW-0505">Motor protein</keyword>
<keyword evidence="7" id="KW-0677">Repeat</keyword>
<keyword evidence="5" id="KW-0963">Cytoplasm</keyword>
<dbReference type="InterPro" id="IPR042219">
    <property type="entry name" value="AAA_lid_11_sf"/>
</dbReference>
<evidence type="ECO:0000259" key="23">
    <source>
        <dbReference type="SMART" id="SM00382"/>
    </source>
</evidence>
<dbReference type="FunFam" id="1.10.472.130:FF:000005">
    <property type="entry name" value="Dynein axonemal heavy chain 7"/>
    <property type="match status" value="1"/>
</dbReference>
<dbReference type="Gene3D" id="1.10.472.130">
    <property type="match status" value="1"/>
</dbReference>
<evidence type="ECO:0000256" key="2">
    <source>
        <dbReference type="ARBA" id="ARBA00004430"/>
    </source>
</evidence>
<dbReference type="Gene3D" id="1.10.287.2620">
    <property type="match status" value="1"/>
</dbReference>
<evidence type="ECO:0000313" key="25">
    <source>
        <dbReference type="Proteomes" id="UP000261620"/>
    </source>
</evidence>
<evidence type="ECO:0000256" key="15">
    <source>
        <dbReference type="ARBA" id="ARBA00023212"/>
    </source>
</evidence>
<dbReference type="Ensembl" id="ENSMMOT00000011575.1">
    <property type="protein sequence ID" value="ENSMMOP00000011379.1"/>
    <property type="gene ID" value="ENSMMOG00000008745.1"/>
</dbReference>
<dbReference type="InterPro" id="IPR026983">
    <property type="entry name" value="DHC"/>
</dbReference>
<dbReference type="Gene3D" id="1.20.1270.280">
    <property type="match status" value="1"/>
</dbReference>
<dbReference type="InterPro" id="IPR013602">
    <property type="entry name" value="Dynein_heavy_linker"/>
</dbReference>
<dbReference type="Gene3D" id="1.20.140.100">
    <property type="entry name" value="Dynein heavy chain, N-terminal domain 2"/>
    <property type="match status" value="1"/>
</dbReference>
<dbReference type="FunFam" id="3.20.180.20:FF:000003">
    <property type="entry name" value="Dynein heavy chain 12, axonemal"/>
    <property type="match status" value="1"/>
</dbReference>
<feature type="coiled-coil region" evidence="22">
    <location>
        <begin position="678"/>
        <end position="708"/>
    </location>
</feature>
<keyword evidence="9" id="KW-0067">ATP-binding</keyword>
<dbReference type="FunFam" id="1.20.920.30:FF:000002">
    <property type="entry name" value="Dynein axonemal heavy chain 3"/>
    <property type="match status" value="1"/>
</dbReference>
<comment type="subunit">
    <text evidence="4">Consists of at least two heavy chains and a number of intermediate and light chains.</text>
</comment>
<comment type="function">
    <text evidence="17">Force generating protein of respiratory cilia. Produces force towards the minus ends of microtubules. Dynein has ATPase activity; the force-producing power stroke is thought to occur on release of ADP. Involved in sperm motility; implicated in sperm flagellar assembly.</text>
</comment>
<evidence type="ECO:0000256" key="12">
    <source>
        <dbReference type="ARBA" id="ARBA00023054"/>
    </source>
</evidence>
<dbReference type="Gene3D" id="6.10.140.1060">
    <property type="match status" value="1"/>
</dbReference>
<dbReference type="InterPro" id="IPR043160">
    <property type="entry name" value="Dynein_C_barrel"/>
</dbReference>
<dbReference type="FunFam" id="1.10.8.720:FF:000001">
    <property type="entry name" value="dynein heavy chain 7, axonemal"/>
    <property type="match status" value="1"/>
</dbReference>
<keyword evidence="12 22" id="KW-0175">Coiled coil</keyword>
<comment type="subunit">
    <text evidence="18">The dynein complex consists of at least two heavy chains and a number of intermediate and light chains.</text>
</comment>
<dbReference type="InterPro" id="IPR042222">
    <property type="entry name" value="Dynein_2_N"/>
</dbReference>
<dbReference type="InterPro" id="IPR041466">
    <property type="entry name" value="Dynein_AAA5_ext"/>
</dbReference>
<accession>A0A3Q3WQP5</accession>
<dbReference type="Pfam" id="PF03028">
    <property type="entry name" value="Dynein_heavy"/>
    <property type="match status" value="1"/>
</dbReference>
<keyword evidence="8" id="KW-0547">Nucleotide-binding</keyword>
<dbReference type="FunFam" id="3.10.490.20:FF:000001">
    <property type="entry name" value="dynein heavy chain 7, axonemal"/>
    <property type="match status" value="1"/>
</dbReference>
<evidence type="ECO:0000256" key="14">
    <source>
        <dbReference type="ARBA" id="ARBA00023175"/>
    </source>
</evidence>
<evidence type="ECO:0000256" key="18">
    <source>
        <dbReference type="ARBA" id="ARBA00062885"/>
    </source>
</evidence>
<dbReference type="PANTHER" id="PTHR22878">
    <property type="entry name" value="DYNEIN HEAVY CHAIN 6, AXONEMAL-LIKE-RELATED"/>
    <property type="match status" value="1"/>
</dbReference>
<evidence type="ECO:0000313" key="24">
    <source>
        <dbReference type="Ensembl" id="ENSMMOP00000011379.1"/>
    </source>
</evidence>
<dbReference type="InterPro" id="IPR027417">
    <property type="entry name" value="P-loop_NTPase"/>
</dbReference>
<dbReference type="InterPro" id="IPR003593">
    <property type="entry name" value="AAA+_ATPase"/>
</dbReference>
<dbReference type="Pfam" id="PF17857">
    <property type="entry name" value="AAA_lid_1"/>
    <property type="match status" value="1"/>
</dbReference>
<dbReference type="FunFam" id="3.40.50.300:FF:000044">
    <property type="entry name" value="Dynein heavy chain 5, axonemal"/>
    <property type="match status" value="1"/>
</dbReference>
<dbReference type="InterPro" id="IPR042228">
    <property type="entry name" value="Dynein_linker_3"/>
</dbReference>
<evidence type="ECO:0000256" key="4">
    <source>
        <dbReference type="ARBA" id="ARBA00011655"/>
    </source>
</evidence>
<dbReference type="Gene3D" id="1.10.8.710">
    <property type="match status" value="1"/>
</dbReference>
<keyword evidence="6" id="KW-0493">Microtubule</keyword>
<reference evidence="24" key="1">
    <citation type="submission" date="2025-08" db="UniProtKB">
        <authorList>
            <consortium name="Ensembl"/>
        </authorList>
    </citation>
    <scope>IDENTIFICATION</scope>
</reference>
<dbReference type="InterPro" id="IPR041658">
    <property type="entry name" value="AAA_lid_11"/>
</dbReference>
<dbReference type="InterPro" id="IPR035699">
    <property type="entry name" value="AAA_6"/>
</dbReference>
<sequence>MDRDSLQIYHLSTRKRQPFLPPLPSGVEPSKLYKTIWRNNLYPPLLQTGTRTLAAPYKEQRHCRTTSESIGNNYTPQAQDLKIKNLEDRGPPRPTLVKPGGPYKLLSFIHIKSCSHFMQLVHVFTIKNPLVSSSPPPKKPLPRKVCTLSIPPMSPTQQLDIMHRQEEKMNAMEVEPTERDLKASISEIIDYILMDPDERKRVDINSIPKHFPSKVISAPVPWGAHYRDVHMRQSQHLFAATPIMVQLRDIWRNSFSSLRFVKLEDSISLPLRPSEFDEFVHRQCQSTRDVLLQKWLPQCASLLDTAQDLWLPLLSDNKQVAAVTSKEFFNCVAALMSLQLRKLVINSTTQTLLRLIRLCFFFVQLLQVKMQVKEPHIDFNPSFPQCWELIHSAFMEIISSAKELPRVQFSFIIKSLNQILPSLLNYTMQSAIFVLLWQVECVLFTDLKSCYLHSVHPNESLVTDITSKAEEIFHKNTVGPKKYLNVYEKHSNLMDGSATHDMSVFLEEKQSFEGFSLLRKEIGSLYTMVPLSMFCLDASELNTDLRDRAQTLSDTITTFVMKKNWEVNEGICQRYEEITDTVECTPESTEELVTLSQYIKKTSDVTVQKLRDETNDASLRIFFLLDYAILPCIKYSGSANNLLTPALFVSLRLLQFNQMLQALDKEIHAFKKKQVMSLEDMKKNLASLNQITLHLEEAITELEDINKEETLLDKVQSQFPIIQTLIADKQPYEQLWTTALNFESMSEVWMNGPFKNLNAEKISDELDTMWRTANKLTKSFSKFPGPLHVAKSCQNKIVQFKQHLPILSTICNPGIKDRHWEKISSIVGFEIKPKEDSSLLDMLNVGLSKFSDKLEDIGSVASKEYSLEVALEKMKNEWADLQFSFSQYRDTDTNIVSAVDDIQLLLDDHIIKTQTIRASPFIKPIETECKQWEETLLTVQDILDAMLRCQATWLYLEPIFSSEDIVAQMPEEGRKFAIVDGCWKKLMAGAVKDTRVLVATCQPNMLQDLEESNVFLDEIQKGLNTYLEKKRLYFPRFFFLSNDELLEILSQTKDPLCVQPHLKKCFEGIAKLEFTEDMAITGMISSENETVPFTEHIYPADAKGMVEKWLLQVENLMLMSVRHVIHQGVIAYKEVPRKEWVLQWPGQIIICASSIFWTEEVADAIENNTLPDYVKTCNSQIGDIVELVRGKLPGGARMTLGALTVIDVHARDVVVKLAEDNISSLDDFSWSSQLRYFWEDDEVMLRMITTYLKYGYEYLGNSPRLVITPLTDRCYRTLMGALKLNLGGAPEGPAGTGKTETTKDLAKALAKQCVVFNCSDGLDYKAMSKFFKGLAQSGAWACFDEFNRIEVEVLSVVAQQILCIQRAIAENLKTFLFEGTKLSLNPTCNVFITMNPGYAGRAELPDNLKALFRTVAMMVPDYGLIGEISLYSMGFIESRSLAQKIVATYRLCSEQLSSQHHYDYGMRAVKSVLTAAGNLKLKYPEENESVLLLRALMDVNMAKFLAQDVPLFQGIISDLFPGVVLPKPDYDLLLKAINENIARLNLQPVPPFIGKIIQIYEMMLVRHGFMIVGDALGGKTCAYKVLAAALGDIYKAKVMEEFAVNYCIINPKSITMGQLYGCFDPVSHEWYDGVLATSFRNQASSTSPNRQWIIFDGPIDAVWIENMNTVLDDNKKLCLMSGEIIQMSSKMSLIFETDSLEQASPATVSRCGMIYMEPQQLNWPPLRDSYMNTLPECLSSEHREMVVDLFDWLVQPCLDFVETKCRFVIKTSPMHLVSSLMKLYTCLLDEIAASGNKNSKMSCQQIGTWLQCLFLFAAIWTLGGTITGDCRVKFDSFYRDLIRGVDEEHPRPKSVKLNKNNLFPERGTVYDYYFHKDGPGQWNVWTDLISDEQKAIPAGANVSDLIIPTMETARQLYFLQTYLVHEVPMLFVGPTGTGKSVINLSFLVNLPQEKYTPNCINFSARTSANQTQDIIMSKLDRRRKGVFGPPTGKKCIVYVDDLNMPAKEIYGAQPPIELLRQWIDHSHWYDKKDTSRLNIVDVLFLSAMAPPGGGKNDITGRVTRHLNIISIDSFGDNTLNKIFTSITDWHFSNGFDGSFYRQGKVMVQATLAVYKECMNSFLPTPSKSHYIFNLRDFSRVIRGVLLAPHTHLEDGDKLIRLWIHEVYRVFYDRLLDDKDKNTFFEIVKEKTSNIFKQSVEQVLSHLSPDGRVDDESIRNLFFGDYTDPDADVRAYDEIQELGALQEVMESYLDEFNSSSKAPMPLVMFKFAIEHVSRICRVLKQDNGHLLLVGIGGSGRQSTTKLATFINDYVLFQIELTKTYSTSDWRDDLKRLMLKAGIEGKNVVFLYTDSQIKDEAMLEDISMLLNTGDVPNIFAADERADILEKMQAIARMEGKKIDSTPLSVYNYFIDRVKVLYSAAMSPIGDAFRNRLRMFPSLINCCTIDWFHVWPEDALEMVAHKFLEDVEMDSTVRLEVVEMCKTFQTSVRDMSETYYSTLRRHNYVTPTSYLELILTFKTLLNVKRNEVATARDRYIVGLQKLEFATSQVSVMQEELKALQPDLIKTSAETDKMMTNIEGETMEVDAKRELVSADEKVANEAAAAAKAIKDECEGDLAEAMPALEAALSALNTLKPSDITLVKSMTNPPGPVKLVMESICIMKGIKPERKPDPKGSGKMVEDFWGPSKKLLGDLKFLDSLKAYDKDQIPPTIIKKIREKFIDNPEFQPSVIKKVSSACEGLCKWVRAMEMYERVAKVVGPKKERLKLAEDELSVQMEKLSVKRAELQKVEDRLQGLNDELDIMIKKKKDLEDNIELCSQKLDRAQKLIGGLGGEKDRWTEAARQLDIRYTNLTGDVLLSSGTVSYLGAFPVDYRAECQQQWHINCKEKKIPCSEVFTLSNILGNQVAIRAWQIAGLPVDSFSTDNGIIVFNSRRWPLMIDPQGQANKWIKNMEKANKLAVIKLSDANYVRVLENSIQFGTPVLLENVGEELDPVLDAVLLKQTFKQQGVEYMKIGENIVEYCKDFLLYMTTGLRNPHYVPEVAVKVCLLNFMITPQGLQDQLLGLVAAKEKPELEEKKNQLILESAANNKQLKEIEDKILKVLSTSEGNILEDESAIQILSSSKVLSEEISEKQKIASVTEKEIDVTCMGYRPVAEHSSILFFCISELANIEPMYQYSLTWFINLYLCSIAESVKSDNVAERINNIVDHFTLSIYKNVCRSLFEKDKLLFALLLTVGIMQGKDEIDEQVWRFLLTGGIALDNPYSNPAPEWLSDKSWSEIVRSSKLPNLGGFFKHVQDNISEWKKLYDSGKPHKDQLPESWDKLVGMDRMIVIRCFRPDKLVPAVQDFIVANMGQAYVEPPNFDLAGTYKDSNCCSPLIFVLSPGSDPTAGLLKFADDLKMGGDNTRTISLGQGQGPIAAQMIDNAIKEGTWVVLQNCHLATSWMPTLEMICEEIITPENTHDNFRLWLTSYPSDKFPVSILQNGLKMTNEPPKGIRANLLSSYLSHPISDSAFFGSTSKPVVWQKFLFGLTFFHALVQERRTFGPLGWNIPYEFNESDLKISLRQIQMFLDDYEEVPLEALTYLTGECNYGGRVTDDKDRRLLLSLLSTFYNQDLIDQECYKLCEGDLYYIPAHGPHQVYVDYIRRLPICTDPCVFGLHSNADITKDNQETNQLLEGILLTLPRQTGGGAKSPQEVVDDLAKDILSKLPSDFDIQKVMDKYPVVYEESMNTVLRQEIIRFNRLTVVVRISLVNICKALKGQIVMSTELDEVYNSMLVGKVPSMWASKSYPSLKPLGSYVTDLLARLQFLQDWIDHDSPTVFWLSGFFFTQSFLTGVAQNFSRKYTIPIDFIGFEFEVTKEENNMEEKPEDGAYIKGLFMEGARWDRETMLIGESLPKILFDSLPIIKLRPGQMAYFKHENIYVSPVYKTSARRGTLSTTGHSTNYVMPIELPSDMPQKHWINRGVACLLQLDD</sequence>
<dbReference type="Gene3D" id="3.40.50.300">
    <property type="entry name" value="P-loop containing nucleotide triphosphate hydrolases"/>
    <property type="match status" value="5"/>
</dbReference>
<dbReference type="Gene3D" id="1.10.8.1220">
    <property type="match status" value="1"/>
</dbReference>
<dbReference type="GO" id="GO:0051959">
    <property type="term" value="F:dynein light intermediate chain binding"/>
    <property type="evidence" value="ECO:0007669"/>
    <property type="project" value="InterPro"/>
</dbReference>
<dbReference type="FunFam" id="3.40.50.300:FF:002141">
    <property type="entry name" value="Dynein heavy chain"/>
    <property type="match status" value="1"/>
</dbReference>
<dbReference type="FunFam" id="1.10.287.2620:FF:000002">
    <property type="entry name" value="Dynein heavy chain 2, axonemal"/>
    <property type="match status" value="1"/>
</dbReference>
<evidence type="ECO:0000256" key="11">
    <source>
        <dbReference type="ARBA" id="ARBA00023017"/>
    </source>
</evidence>
<dbReference type="OMA" id="ECMREKK"/>
<dbReference type="FunFam" id="1.10.8.710:FF:000004">
    <property type="entry name" value="Dynein axonemal heavy chain 6"/>
    <property type="match status" value="1"/>
</dbReference>
<dbReference type="FunFam" id="3.40.50.300:FF:000223">
    <property type="entry name" value="Dynein heavy chain 3, axonemal"/>
    <property type="match status" value="1"/>
</dbReference>
<dbReference type="InterPro" id="IPR004273">
    <property type="entry name" value="Dynein_heavy_D6_P-loop"/>
</dbReference>
<dbReference type="STRING" id="94237.ENSMMOP00000011379"/>
<reference evidence="24" key="2">
    <citation type="submission" date="2025-09" db="UniProtKB">
        <authorList>
            <consortium name="Ensembl"/>
        </authorList>
    </citation>
    <scope>IDENTIFICATION</scope>
</reference>
<evidence type="ECO:0000256" key="17">
    <source>
        <dbReference type="ARBA" id="ARBA00057074"/>
    </source>
</evidence>
<keyword evidence="10" id="KW-0282">Flagellum</keyword>
<dbReference type="PANTHER" id="PTHR22878:SF71">
    <property type="entry name" value="DYNEIN, AXONEMAL, HEAVY CHAIN 3"/>
    <property type="match status" value="1"/>
</dbReference>
<dbReference type="Gene3D" id="1.10.8.720">
    <property type="entry name" value="Region D6 of dynein motor"/>
    <property type="match status" value="1"/>
</dbReference>
<keyword evidence="16" id="KW-0966">Cell projection</keyword>
<feature type="domain" description="AAA+ ATPase" evidence="23">
    <location>
        <begin position="1284"/>
        <end position="1423"/>
    </location>
</feature>
<evidence type="ECO:0000256" key="13">
    <source>
        <dbReference type="ARBA" id="ARBA00023069"/>
    </source>
</evidence>
<evidence type="ECO:0000256" key="10">
    <source>
        <dbReference type="ARBA" id="ARBA00022846"/>
    </source>
</evidence>
<dbReference type="FunFam" id="3.40.50.300:FF:001328">
    <property type="entry name" value="Dynein heavy chain 6, axonemal"/>
    <property type="match status" value="1"/>
</dbReference>
<dbReference type="GO" id="GO:0005874">
    <property type="term" value="C:microtubule"/>
    <property type="evidence" value="ECO:0007669"/>
    <property type="project" value="UniProtKB-KW"/>
</dbReference>
<feature type="domain" description="AAA+ ATPase" evidence="23">
    <location>
        <begin position="1925"/>
        <end position="2072"/>
    </location>
</feature>
<dbReference type="InterPro" id="IPR035706">
    <property type="entry name" value="AAA_9"/>
</dbReference>
<dbReference type="Gene3D" id="3.10.490.20">
    <property type="match status" value="1"/>
</dbReference>
<dbReference type="FunFam" id="3.40.50.300:FF:005585">
    <property type="entry name" value="Predicted protein"/>
    <property type="match status" value="1"/>
</dbReference>
<dbReference type="GO" id="GO:0031514">
    <property type="term" value="C:motile cilium"/>
    <property type="evidence" value="ECO:0007669"/>
    <property type="project" value="UniProtKB-SubCell"/>
</dbReference>
<dbReference type="Pfam" id="PF18198">
    <property type="entry name" value="AAA_lid_11"/>
    <property type="match status" value="1"/>
</dbReference>
<dbReference type="InterPro" id="IPR043157">
    <property type="entry name" value="Dynein_AAA1S"/>
</dbReference>
<dbReference type="Pfam" id="PF12781">
    <property type="entry name" value="AAA_9"/>
    <property type="match status" value="1"/>
</dbReference>
<evidence type="ECO:0000256" key="9">
    <source>
        <dbReference type="ARBA" id="ARBA00022840"/>
    </source>
</evidence>
<dbReference type="InterPro" id="IPR024743">
    <property type="entry name" value="Dynein_HC_stalk"/>
</dbReference>
<evidence type="ECO:0000256" key="21">
    <source>
        <dbReference type="ARBA" id="ARBA00082102"/>
    </source>
</evidence>
<dbReference type="Gene3D" id="1.20.920.30">
    <property type="match status" value="1"/>
</dbReference>
<dbReference type="Pfam" id="PF17852">
    <property type="entry name" value="Dynein_AAA_lid"/>
    <property type="match status" value="1"/>
</dbReference>
<dbReference type="Pfam" id="PF12777">
    <property type="entry name" value="MT"/>
    <property type="match status" value="1"/>
</dbReference>
<dbReference type="GO" id="GO:0005858">
    <property type="term" value="C:axonemal dynein complex"/>
    <property type="evidence" value="ECO:0007669"/>
    <property type="project" value="UniProtKB-ARBA"/>
</dbReference>
<evidence type="ECO:0000256" key="6">
    <source>
        <dbReference type="ARBA" id="ARBA00022701"/>
    </source>
</evidence>
<dbReference type="FunFam" id="1.20.58.1120:FF:000005">
    <property type="entry name" value="Dynein, axonemal, heavy chain 12"/>
    <property type="match status" value="1"/>
</dbReference>
<dbReference type="SUPFAM" id="SSF52540">
    <property type="entry name" value="P-loop containing nucleoside triphosphate hydrolases"/>
    <property type="match status" value="4"/>
</dbReference>
<evidence type="ECO:0000256" key="16">
    <source>
        <dbReference type="ARBA" id="ARBA00023273"/>
    </source>
</evidence>
<dbReference type="Gene3D" id="1.20.58.1120">
    <property type="match status" value="1"/>
</dbReference>
<dbReference type="GO" id="GO:0003341">
    <property type="term" value="P:cilium movement"/>
    <property type="evidence" value="ECO:0007669"/>
    <property type="project" value="UniProtKB-ARBA"/>
</dbReference>
<evidence type="ECO:0000256" key="7">
    <source>
        <dbReference type="ARBA" id="ARBA00022737"/>
    </source>
</evidence>
<keyword evidence="13" id="KW-0969">Cilium</keyword>
<evidence type="ECO:0000256" key="20">
    <source>
        <dbReference type="ARBA" id="ARBA00078543"/>
    </source>
</evidence>
<evidence type="ECO:0000256" key="3">
    <source>
        <dbReference type="ARBA" id="ARBA00008887"/>
    </source>
</evidence>
<comment type="similarity">
    <text evidence="3">Belongs to the dynein heavy chain family.</text>
</comment>
<dbReference type="Gene3D" id="1.20.920.20">
    <property type="match status" value="1"/>
</dbReference>
<dbReference type="SMART" id="SM00382">
    <property type="entry name" value="AAA"/>
    <property type="match status" value="2"/>
</dbReference>
<evidence type="ECO:0000256" key="22">
    <source>
        <dbReference type="SAM" id="Coils"/>
    </source>
</evidence>
<dbReference type="Pfam" id="PF12774">
    <property type="entry name" value="AAA_6"/>
    <property type="match status" value="1"/>
</dbReference>
<dbReference type="FunFam" id="1.20.1270.280:FF:000001">
    <property type="entry name" value="dynein heavy chain 7, axonemal"/>
    <property type="match status" value="1"/>
</dbReference>
<dbReference type="Gene3D" id="3.20.180.20">
    <property type="entry name" value="Dynein heavy chain, N-terminal domain 2"/>
    <property type="match status" value="1"/>
</dbReference>
<evidence type="ECO:0000256" key="5">
    <source>
        <dbReference type="ARBA" id="ARBA00022490"/>
    </source>
</evidence>
<protein>
    <recommendedName>
        <fullName evidence="19">Dynein axonemal heavy chain 7</fullName>
    </recommendedName>
    <alternativeName>
        <fullName evidence="21">Axonemal beta dynein heavy chain 7</fullName>
    </alternativeName>
    <alternativeName>
        <fullName evidence="20">Ciliary dynein heavy chain 7</fullName>
    </alternativeName>
</protein>
<dbReference type="FunFam" id="1.20.920.20:FF:000006">
    <property type="entry name" value="Dynein, axonemal, heavy chain 6"/>
    <property type="match status" value="1"/>
</dbReference>
<evidence type="ECO:0000256" key="8">
    <source>
        <dbReference type="ARBA" id="ARBA00022741"/>
    </source>
</evidence>
<dbReference type="FunFam" id="1.20.140.100:FF:000004">
    <property type="entry name" value="Dynein axonemal heavy chain 6"/>
    <property type="match status" value="1"/>
</dbReference>
<keyword evidence="15" id="KW-0206">Cytoskeleton</keyword>
<dbReference type="Pfam" id="PF12775">
    <property type="entry name" value="AAA_7"/>
    <property type="match status" value="1"/>
</dbReference>
<dbReference type="InterPro" id="IPR041589">
    <property type="entry name" value="DNAH3_AAA_lid_1"/>
</dbReference>
<dbReference type="InterPro" id="IPR041228">
    <property type="entry name" value="Dynein_C"/>
</dbReference>
<dbReference type="GO" id="GO:0005524">
    <property type="term" value="F:ATP binding"/>
    <property type="evidence" value="ECO:0007669"/>
    <property type="project" value="UniProtKB-KW"/>
</dbReference>
<dbReference type="Pfam" id="PF08393">
    <property type="entry name" value="DHC_N2"/>
    <property type="match status" value="1"/>
</dbReference>